<evidence type="ECO:0000256" key="5">
    <source>
        <dbReference type="ARBA" id="ARBA00023125"/>
    </source>
</evidence>
<comment type="catalytic activity">
    <reaction evidence="1">
        <text>ATP-dependent breakage, passage and rejoining of double-stranded DNA.</text>
        <dbReference type="EC" id="5.6.2.2"/>
    </reaction>
</comment>
<gene>
    <name evidence="10" type="ORF">METZ01_LOCUS379422</name>
</gene>
<dbReference type="PROSITE" id="PS52040">
    <property type="entry name" value="TOPO_IIA"/>
    <property type="match status" value="1"/>
</dbReference>
<dbReference type="AlphaFoldDB" id="A0A382TYR4"/>
<dbReference type="FunFam" id="1.10.268.10:FF:000001">
    <property type="entry name" value="DNA gyrase subunit A"/>
    <property type="match status" value="1"/>
</dbReference>
<keyword evidence="6" id="KW-0472">Membrane</keyword>
<dbReference type="GO" id="GO:0003677">
    <property type="term" value="F:DNA binding"/>
    <property type="evidence" value="ECO:0007669"/>
    <property type="project" value="UniProtKB-KW"/>
</dbReference>
<sequence>PTGGEIISPKSELQAIYESGIGALRVRATYELDGSDIVITSLPNQVSGSKVLEQIAAQMRAKKLPMVEDLRDESDHENPTRLVLMLRSSRINTEELMSHLFASTDLERSQRVNINVIGLNGKPAVRGLKELLSEWLEYRLGTVKRRIQYRLERVEERLHVLEGRLAAYLRIDEVIAIIRKEAKPKSVLKKRFKLTDIQAEDILNLRLRQLAKLEEINIRGEQDELTTERDTLKKQLKSRVQLKKLVRDEILQAAEKFGDERRTAIIARAPAQVLDETQLIANEPVTVILSERGWARAA</sequence>
<dbReference type="GO" id="GO:0003918">
    <property type="term" value="F:DNA topoisomerase type II (double strand cut, ATP-hydrolyzing) activity"/>
    <property type="evidence" value="ECO:0007669"/>
    <property type="project" value="UniProtKB-EC"/>
</dbReference>
<evidence type="ECO:0000259" key="9">
    <source>
        <dbReference type="PROSITE" id="PS52040"/>
    </source>
</evidence>
<name>A0A382TYR4_9ZZZZ</name>
<dbReference type="SMART" id="SM00434">
    <property type="entry name" value="TOP4c"/>
    <property type="match status" value="1"/>
</dbReference>
<proteinExistence type="predicted"/>
<dbReference type="InterPro" id="IPR013757">
    <property type="entry name" value="Topo_IIA_A_a_sf"/>
</dbReference>
<dbReference type="Gene3D" id="3.30.1360.40">
    <property type="match status" value="1"/>
</dbReference>
<dbReference type="EMBL" id="UINC01139798">
    <property type="protein sequence ID" value="SVD26568.1"/>
    <property type="molecule type" value="Genomic_DNA"/>
</dbReference>
<evidence type="ECO:0000256" key="3">
    <source>
        <dbReference type="ARBA" id="ARBA00022475"/>
    </source>
</evidence>
<dbReference type="InterPro" id="IPR050220">
    <property type="entry name" value="Type_II_DNA_Topoisomerases"/>
</dbReference>
<feature type="non-terminal residue" evidence="10">
    <location>
        <position position="1"/>
    </location>
</feature>
<evidence type="ECO:0000256" key="4">
    <source>
        <dbReference type="ARBA" id="ARBA00023029"/>
    </source>
</evidence>
<keyword evidence="4" id="KW-0799">Topoisomerase</keyword>
<accession>A0A382TYR4</accession>
<evidence type="ECO:0000256" key="6">
    <source>
        <dbReference type="ARBA" id="ARBA00023136"/>
    </source>
</evidence>
<dbReference type="Gene3D" id="3.90.199.10">
    <property type="entry name" value="Topoisomerase II, domain 5"/>
    <property type="match status" value="1"/>
</dbReference>
<dbReference type="GO" id="GO:0007059">
    <property type="term" value="P:chromosome segregation"/>
    <property type="evidence" value="ECO:0007669"/>
    <property type="project" value="TreeGrafter"/>
</dbReference>
<dbReference type="PANTHER" id="PTHR43493">
    <property type="entry name" value="DNA GYRASE/TOPOISOMERASE SUBUNIT A"/>
    <property type="match status" value="1"/>
</dbReference>
<dbReference type="InterPro" id="IPR013758">
    <property type="entry name" value="Topo_IIA_A/C_ab"/>
</dbReference>
<dbReference type="GO" id="GO:0009330">
    <property type="term" value="C:DNA topoisomerase type II (double strand cut, ATP-hydrolyzing) complex"/>
    <property type="evidence" value="ECO:0007669"/>
    <property type="project" value="TreeGrafter"/>
</dbReference>
<dbReference type="GO" id="GO:0005737">
    <property type="term" value="C:cytoplasm"/>
    <property type="evidence" value="ECO:0007669"/>
    <property type="project" value="TreeGrafter"/>
</dbReference>
<protein>
    <recommendedName>
        <fullName evidence="2">DNA topoisomerase (ATP-hydrolyzing)</fullName>
        <ecNumber evidence="2">5.6.2.2</ecNumber>
    </recommendedName>
</protein>
<evidence type="ECO:0000256" key="2">
    <source>
        <dbReference type="ARBA" id="ARBA00012895"/>
    </source>
</evidence>
<keyword evidence="8" id="KW-0175">Coiled coil</keyword>
<keyword evidence="5" id="KW-0238">DNA-binding</keyword>
<evidence type="ECO:0000313" key="10">
    <source>
        <dbReference type="EMBL" id="SVD26568.1"/>
    </source>
</evidence>
<organism evidence="10">
    <name type="scientific">marine metagenome</name>
    <dbReference type="NCBI Taxonomy" id="408172"/>
    <lineage>
        <taxon>unclassified sequences</taxon>
        <taxon>metagenomes</taxon>
        <taxon>ecological metagenomes</taxon>
    </lineage>
</organism>
<dbReference type="SUPFAM" id="SSF56719">
    <property type="entry name" value="Type II DNA topoisomerase"/>
    <property type="match status" value="1"/>
</dbReference>
<evidence type="ECO:0000256" key="1">
    <source>
        <dbReference type="ARBA" id="ARBA00000185"/>
    </source>
</evidence>
<dbReference type="PANTHER" id="PTHR43493:SF1">
    <property type="entry name" value="DNA TOPOISOMERASE 4 SUBUNIT A"/>
    <property type="match status" value="1"/>
</dbReference>
<feature type="domain" description="Topo IIA-type catalytic" evidence="9">
    <location>
        <begin position="1"/>
        <end position="279"/>
    </location>
</feature>
<dbReference type="InterPro" id="IPR002205">
    <property type="entry name" value="Topo_IIA_dom_A"/>
</dbReference>
<dbReference type="EC" id="5.6.2.2" evidence="2"/>
<feature type="coiled-coil region" evidence="8">
    <location>
        <begin position="144"/>
        <end position="171"/>
    </location>
</feature>
<dbReference type="Gene3D" id="1.10.268.10">
    <property type="entry name" value="Topoisomerase, domain 3"/>
    <property type="match status" value="1"/>
</dbReference>
<reference evidence="10" key="1">
    <citation type="submission" date="2018-05" db="EMBL/GenBank/DDBJ databases">
        <authorList>
            <person name="Lanie J.A."/>
            <person name="Ng W.-L."/>
            <person name="Kazmierczak K.M."/>
            <person name="Andrzejewski T.M."/>
            <person name="Davidsen T.M."/>
            <person name="Wayne K.J."/>
            <person name="Tettelin H."/>
            <person name="Glass J.I."/>
            <person name="Rusch D."/>
            <person name="Podicherti R."/>
            <person name="Tsui H.-C.T."/>
            <person name="Winkler M.E."/>
        </authorList>
    </citation>
    <scope>NUCLEOTIDE SEQUENCE</scope>
</reference>
<keyword evidence="7" id="KW-0413">Isomerase</keyword>
<dbReference type="GO" id="GO:0005524">
    <property type="term" value="F:ATP binding"/>
    <property type="evidence" value="ECO:0007669"/>
    <property type="project" value="InterPro"/>
</dbReference>
<dbReference type="Pfam" id="PF00521">
    <property type="entry name" value="DNA_topoisoIV"/>
    <property type="match status" value="1"/>
</dbReference>
<keyword evidence="3" id="KW-1003">Cell membrane</keyword>
<feature type="non-terminal residue" evidence="10">
    <location>
        <position position="298"/>
    </location>
</feature>
<evidence type="ECO:0000256" key="8">
    <source>
        <dbReference type="SAM" id="Coils"/>
    </source>
</evidence>
<evidence type="ECO:0000256" key="7">
    <source>
        <dbReference type="ARBA" id="ARBA00023235"/>
    </source>
</evidence>
<dbReference type="GO" id="GO:0006265">
    <property type="term" value="P:DNA topological change"/>
    <property type="evidence" value="ECO:0007669"/>
    <property type="project" value="InterPro"/>
</dbReference>
<dbReference type="InterPro" id="IPR013760">
    <property type="entry name" value="Topo_IIA-like_dom_sf"/>
</dbReference>